<accession>X1QI92</accession>
<dbReference type="EMBL" id="BARW01000015">
    <property type="protein sequence ID" value="GAI67948.1"/>
    <property type="molecule type" value="Genomic_DNA"/>
</dbReference>
<proteinExistence type="predicted"/>
<sequence>MDNDEKKPDTKPKEICSIRIAFPIDSDEQAIEYKKKIGDVLSPISNVQIQFSIMSVPTRRPDESQIR</sequence>
<evidence type="ECO:0000313" key="1">
    <source>
        <dbReference type="EMBL" id="GAI67948.1"/>
    </source>
</evidence>
<gene>
    <name evidence="1" type="ORF">S12H4_00199</name>
</gene>
<name>X1QI92_9ZZZZ</name>
<dbReference type="AlphaFoldDB" id="X1QI92"/>
<reference evidence="1" key="1">
    <citation type="journal article" date="2014" name="Front. Microbiol.">
        <title>High frequency of phylogenetically diverse reductive dehalogenase-homologous genes in deep subseafloor sedimentary metagenomes.</title>
        <authorList>
            <person name="Kawai M."/>
            <person name="Futagami T."/>
            <person name="Toyoda A."/>
            <person name="Takaki Y."/>
            <person name="Nishi S."/>
            <person name="Hori S."/>
            <person name="Arai W."/>
            <person name="Tsubouchi T."/>
            <person name="Morono Y."/>
            <person name="Uchiyama I."/>
            <person name="Ito T."/>
            <person name="Fujiyama A."/>
            <person name="Inagaki F."/>
            <person name="Takami H."/>
        </authorList>
    </citation>
    <scope>NUCLEOTIDE SEQUENCE</scope>
    <source>
        <strain evidence="1">Expedition CK06-06</strain>
    </source>
</reference>
<organism evidence="1">
    <name type="scientific">marine sediment metagenome</name>
    <dbReference type="NCBI Taxonomy" id="412755"/>
    <lineage>
        <taxon>unclassified sequences</taxon>
        <taxon>metagenomes</taxon>
        <taxon>ecological metagenomes</taxon>
    </lineage>
</organism>
<comment type="caution">
    <text evidence="1">The sequence shown here is derived from an EMBL/GenBank/DDBJ whole genome shotgun (WGS) entry which is preliminary data.</text>
</comment>
<protein>
    <submittedName>
        <fullName evidence="1">Uncharacterized protein</fullName>
    </submittedName>
</protein>